<accession>A0A1Y1HN59</accession>
<proteinExistence type="predicted"/>
<dbReference type="Pfam" id="PF07707">
    <property type="entry name" value="BACK"/>
    <property type="match status" value="1"/>
</dbReference>
<dbReference type="Proteomes" id="UP000054558">
    <property type="component" value="Unassembled WGS sequence"/>
</dbReference>
<dbReference type="AlphaFoldDB" id="A0A1Y1HN59"/>
<protein>
    <recommendedName>
        <fullName evidence="3">BTB domain-containing protein</fullName>
    </recommendedName>
</protein>
<dbReference type="Gene3D" id="3.30.710.10">
    <property type="entry name" value="Potassium Channel Kv1.1, Chain A"/>
    <property type="match status" value="1"/>
</dbReference>
<dbReference type="EMBL" id="DF236994">
    <property type="protein sequence ID" value="GAQ80070.1"/>
    <property type="molecule type" value="Genomic_DNA"/>
</dbReference>
<dbReference type="PANTHER" id="PTHR46336:SF3">
    <property type="entry name" value="BTB_POZ DOMAIN-CONTAINING PROTEIN POB1"/>
    <property type="match status" value="1"/>
</dbReference>
<keyword evidence="5" id="KW-1185">Reference proteome</keyword>
<dbReference type="Gene3D" id="1.25.40.420">
    <property type="match status" value="1"/>
</dbReference>
<sequence length="304" mass="34680">MHEPLIDLEMQAVQDGDGALDEYGGWSYVQDIVVNTSVLAASSVYFRRMLTSGLQESLSNDRLIELKLFSHEAPFFNALIEFMHSQEIPPTIRSDKESLCWLLILADRIETPACIRKCVEHLMATPVCLADVVMCVNLPETVKRHPSVRVLMDAVCKYACWSFEDLAAAESIHTMDERSLKKIIASPSYGRHWSKDDIETLFAVCVEWFRHGSENRWEAFSALVLSFEVWRLQRSFIREICPEICTNKGQALLEKIEAGYPWRMKETKAAGIQSVDPDQLGILRINHHGKRYPTKSARPAAFFQ</sequence>
<dbReference type="InterPro" id="IPR000210">
    <property type="entry name" value="BTB/POZ_dom"/>
</dbReference>
<gene>
    <name evidence="4" type="ORF">KFL_000450260</name>
</gene>
<comment type="function">
    <text evidence="1">May act as a substrate-specific adapter of an E3 ubiquitin-protein ligase complex (CUL3-RBX1-BTB) which mediates the ubiquitination and subsequent proteasomal degradation of target proteins.</text>
</comment>
<dbReference type="InterPro" id="IPR011705">
    <property type="entry name" value="BACK"/>
</dbReference>
<feature type="domain" description="BTB" evidence="3">
    <location>
        <begin position="30"/>
        <end position="92"/>
    </location>
</feature>
<dbReference type="InterPro" id="IPR045890">
    <property type="entry name" value="POB1-like"/>
</dbReference>
<evidence type="ECO:0000259" key="3">
    <source>
        <dbReference type="PROSITE" id="PS50097"/>
    </source>
</evidence>
<dbReference type="Pfam" id="PF00651">
    <property type="entry name" value="BTB"/>
    <property type="match status" value="1"/>
</dbReference>
<dbReference type="PANTHER" id="PTHR46336">
    <property type="entry name" value="OS02G0260700 PROTEIN"/>
    <property type="match status" value="1"/>
</dbReference>
<evidence type="ECO:0000256" key="2">
    <source>
        <dbReference type="ARBA" id="ARBA00004906"/>
    </source>
</evidence>
<evidence type="ECO:0000313" key="4">
    <source>
        <dbReference type="EMBL" id="GAQ80070.1"/>
    </source>
</evidence>
<dbReference type="STRING" id="105231.A0A1Y1HN59"/>
<dbReference type="SUPFAM" id="SSF54695">
    <property type="entry name" value="POZ domain"/>
    <property type="match status" value="1"/>
</dbReference>
<evidence type="ECO:0000256" key="1">
    <source>
        <dbReference type="ARBA" id="ARBA00002668"/>
    </source>
</evidence>
<dbReference type="PROSITE" id="PS50097">
    <property type="entry name" value="BTB"/>
    <property type="match status" value="1"/>
</dbReference>
<dbReference type="InterPro" id="IPR011333">
    <property type="entry name" value="SKP1/BTB/POZ_sf"/>
</dbReference>
<name>A0A1Y1HN59_KLENI</name>
<organism evidence="4 5">
    <name type="scientific">Klebsormidium nitens</name>
    <name type="common">Green alga</name>
    <name type="synonym">Ulothrix nitens</name>
    <dbReference type="NCBI Taxonomy" id="105231"/>
    <lineage>
        <taxon>Eukaryota</taxon>
        <taxon>Viridiplantae</taxon>
        <taxon>Streptophyta</taxon>
        <taxon>Klebsormidiophyceae</taxon>
        <taxon>Klebsormidiales</taxon>
        <taxon>Klebsormidiaceae</taxon>
        <taxon>Klebsormidium</taxon>
    </lineage>
</organism>
<comment type="pathway">
    <text evidence="2">Protein modification; protein ubiquitination.</text>
</comment>
<evidence type="ECO:0000313" key="5">
    <source>
        <dbReference type="Proteomes" id="UP000054558"/>
    </source>
</evidence>
<dbReference type="OrthoDB" id="6359816at2759"/>
<dbReference type="CDD" id="cd18186">
    <property type="entry name" value="BTB_POZ_ZBTB_KLHL-like"/>
    <property type="match status" value="1"/>
</dbReference>
<reference evidence="4 5" key="1">
    <citation type="journal article" date="2014" name="Nat. Commun.">
        <title>Klebsormidium flaccidum genome reveals primary factors for plant terrestrial adaptation.</title>
        <authorList>
            <person name="Hori K."/>
            <person name="Maruyama F."/>
            <person name="Fujisawa T."/>
            <person name="Togashi T."/>
            <person name="Yamamoto N."/>
            <person name="Seo M."/>
            <person name="Sato S."/>
            <person name="Yamada T."/>
            <person name="Mori H."/>
            <person name="Tajima N."/>
            <person name="Moriyama T."/>
            <person name="Ikeuchi M."/>
            <person name="Watanabe M."/>
            <person name="Wada H."/>
            <person name="Kobayashi K."/>
            <person name="Saito M."/>
            <person name="Masuda T."/>
            <person name="Sasaki-Sekimoto Y."/>
            <person name="Mashiguchi K."/>
            <person name="Awai K."/>
            <person name="Shimojima M."/>
            <person name="Masuda S."/>
            <person name="Iwai M."/>
            <person name="Nobusawa T."/>
            <person name="Narise T."/>
            <person name="Kondo S."/>
            <person name="Saito H."/>
            <person name="Sato R."/>
            <person name="Murakawa M."/>
            <person name="Ihara Y."/>
            <person name="Oshima-Yamada Y."/>
            <person name="Ohtaka K."/>
            <person name="Satoh M."/>
            <person name="Sonobe K."/>
            <person name="Ishii M."/>
            <person name="Ohtani R."/>
            <person name="Kanamori-Sato M."/>
            <person name="Honoki R."/>
            <person name="Miyazaki D."/>
            <person name="Mochizuki H."/>
            <person name="Umetsu J."/>
            <person name="Higashi K."/>
            <person name="Shibata D."/>
            <person name="Kamiya Y."/>
            <person name="Sato N."/>
            <person name="Nakamura Y."/>
            <person name="Tabata S."/>
            <person name="Ida S."/>
            <person name="Kurokawa K."/>
            <person name="Ohta H."/>
        </authorList>
    </citation>
    <scope>NUCLEOTIDE SEQUENCE [LARGE SCALE GENOMIC DNA]</scope>
    <source>
        <strain evidence="4 5">NIES-2285</strain>
    </source>
</reference>